<gene>
    <name evidence="2" type="ORF">SCD90_01765</name>
</gene>
<evidence type="ECO:0000313" key="2">
    <source>
        <dbReference type="EMBL" id="MDX6804778.1"/>
    </source>
</evidence>
<protein>
    <submittedName>
        <fullName evidence="2">Amidase</fullName>
    </submittedName>
</protein>
<dbReference type="Gene3D" id="3.90.1300.10">
    <property type="entry name" value="Amidase signature (AS) domain"/>
    <property type="match status" value="1"/>
</dbReference>
<name>A0ABU4RKP1_9HYPH</name>
<dbReference type="PANTHER" id="PTHR11895">
    <property type="entry name" value="TRANSAMIDASE"/>
    <property type="match status" value="1"/>
</dbReference>
<organism evidence="2 3">
    <name type="scientific">Terrihabitans rhizophilus</name>
    <dbReference type="NCBI Taxonomy" id="3092662"/>
    <lineage>
        <taxon>Bacteria</taxon>
        <taxon>Pseudomonadati</taxon>
        <taxon>Pseudomonadota</taxon>
        <taxon>Alphaproteobacteria</taxon>
        <taxon>Hyphomicrobiales</taxon>
        <taxon>Terrihabitans</taxon>
    </lineage>
</organism>
<dbReference type="SUPFAM" id="SSF75304">
    <property type="entry name" value="Amidase signature (AS) enzymes"/>
    <property type="match status" value="1"/>
</dbReference>
<dbReference type="InterPro" id="IPR000120">
    <property type="entry name" value="Amidase"/>
</dbReference>
<accession>A0ABU4RKP1</accession>
<keyword evidence="3" id="KW-1185">Reference proteome</keyword>
<evidence type="ECO:0000313" key="3">
    <source>
        <dbReference type="Proteomes" id="UP001274321"/>
    </source>
</evidence>
<evidence type="ECO:0000259" key="1">
    <source>
        <dbReference type="Pfam" id="PF01425"/>
    </source>
</evidence>
<sequence length="437" mass="46807">MHERFRSGELTPREALEGVIASITAREPQLKAFAFLDPDLSRAAADLSTQRYRAGRPLSVFDGCPVGIKDIIETKDMPTGNGNPAFAGRRTGRDAACVDALRRAGAIPFGKTVTTEFAIGFSGPTVNAHDPERTPGGSSSGSAAVVGAGLLPVALGTQTQGSVLRPASFNGCIGFKPTLGALPLGGVHPLSASHDHLGVFANDFDDLWGIASLISDYGSPGFAGLQGAAARAPDGRRPKRLVRLHLSAWNEIEEAHRAILDREFEILAAQGIEILDRTSDPAVQALEDVLDRDVAVSMDMVAWEMRFPFRGYVERHGDQIGERIRNLLARAEELRPEDYERSLAKQKAARTLVTETLARLDADAFVLPAAAGPAPKGLINTGSRAHLVYWSWLGFPAISLPIMKADGMPWGLQVAGIAHEDASLCALARWVLENRAS</sequence>
<dbReference type="EMBL" id="JAXAFJ010000001">
    <property type="protein sequence ID" value="MDX6804778.1"/>
    <property type="molecule type" value="Genomic_DNA"/>
</dbReference>
<comment type="caution">
    <text evidence="2">The sequence shown here is derived from an EMBL/GenBank/DDBJ whole genome shotgun (WGS) entry which is preliminary data.</text>
</comment>
<dbReference type="InterPro" id="IPR023631">
    <property type="entry name" value="Amidase_dom"/>
</dbReference>
<dbReference type="Proteomes" id="UP001274321">
    <property type="component" value="Unassembled WGS sequence"/>
</dbReference>
<feature type="domain" description="Amidase" evidence="1">
    <location>
        <begin position="14"/>
        <end position="425"/>
    </location>
</feature>
<dbReference type="PANTHER" id="PTHR11895:SF67">
    <property type="entry name" value="AMIDASE DOMAIN-CONTAINING PROTEIN"/>
    <property type="match status" value="1"/>
</dbReference>
<proteinExistence type="predicted"/>
<dbReference type="InterPro" id="IPR036928">
    <property type="entry name" value="AS_sf"/>
</dbReference>
<dbReference type="Pfam" id="PF01425">
    <property type="entry name" value="Amidase"/>
    <property type="match status" value="1"/>
</dbReference>
<reference evidence="2 3" key="1">
    <citation type="submission" date="2023-11" db="EMBL/GenBank/DDBJ databases">
        <authorList>
            <person name="Bao R."/>
        </authorList>
    </citation>
    <scope>NUCLEOTIDE SEQUENCE [LARGE SCALE GENOMIC DNA]</scope>
    <source>
        <strain evidence="2 3">PJ23</strain>
    </source>
</reference>